<feature type="domain" description="RanBP2-type" evidence="5">
    <location>
        <begin position="801"/>
        <end position="826"/>
    </location>
</feature>
<keyword evidence="2" id="KW-0863">Zinc-finger</keyword>
<sequence>MSAIRNTNARRSHARSAQLPYSRPAPKKSSWSISGSISGLLSYLNPLKSRFSAETVSDVQSDSEVGTEVSDSQTTPAESLSRRGHQLSNQNFAHSTPNAITGPSSQPNYPPVSQHQRLPQTLADSGTTSPPPHADVHIGPHQPPSPAQNIQTIREFLDRKGSDPLSEVEKQGILYLIEQSTPGSCQSSSHFQSTHGIAEEPERFRFSTTPSTPPRGTTPFSGINGFSFGLGSPAAPTTPSPRKTLNKNPNGPYRWQGGGSARASRSKNRYSSPAFGPSRSTTDRLILKEIPATEAPKTDTKRRRVGDEAVTSAATPSGPIGEAAPKPPARSAAPAPSPTRTKQALPFPVSEGSPSTSRLPNGSAAPKVPTTPVSRLRPPQKPTQPAVPSPLRQAWSGVSPSSPSDAASTPPQKQTKAANFMTELIKEVTPPKRPDLSNPYQTASPVGKVGPPKTRVGRRPRATGKPAPLDATAGKGKEKDTKVAAEKEKVYSPQAIIEATLPKGSKRSRPPAHFEKATSSSRETSLSPTDETPRPREINGKSTGARKPYAAYVVEEIDEDEEETKRATKRPKPHLEGRGMATINGKKSPAPSPTPDIVIEEVEDVDMQAPPEKPQPTPSFFGQPPSGVNGVSGKSTFVGFKSTSAPKEPSKLRFSYQPEPGSSSPIPSPAPAKTTLPLPTPEATPSLKPVPSPSAPAPEKPAVEKVEVPKKKLTPAKEAARALPAHSLPTFVFSVTTTFPSAQFAKVRDQVKVLAKSALPSFDLGAKEPVAVKATVALPPVKAFDWAAAGIKPAGGSTGGSAWTCSMCMLSNPATATDKCTVCDSPR</sequence>
<dbReference type="OrthoDB" id="79830at2759"/>
<feature type="compositionally biased region" description="Basic and acidic residues" evidence="4">
    <location>
        <begin position="475"/>
        <end position="490"/>
    </location>
</feature>
<feature type="compositionally biased region" description="Polar residues" evidence="4">
    <location>
        <begin position="517"/>
        <end position="530"/>
    </location>
</feature>
<organism evidence="6 7">
    <name type="scientific">Hypsizygus marmoreus</name>
    <name type="common">White beech mushroom</name>
    <name type="synonym">Agaricus marmoreus</name>
    <dbReference type="NCBI Taxonomy" id="39966"/>
    <lineage>
        <taxon>Eukaryota</taxon>
        <taxon>Fungi</taxon>
        <taxon>Dikarya</taxon>
        <taxon>Basidiomycota</taxon>
        <taxon>Agaricomycotina</taxon>
        <taxon>Agaricomycetes</taxon>
        <taxon>Agaricomycetidae</taxon>
        <taxon>Agaricales</taxon>
        <taxon>Tricholomatineae</taxon>
        <taxon>Lyophyllaceae</taxon>
        <taxon>Hypsizygus</taxon>
    </lineage>
</organism>
<dbReference type="GO" id="GO:0008270">
    <property type="term" value="F:zinc ion binding"/>
    <property type="evidence" value="ECO:0007669"/>
    <property type="project" value="UniProtKB-KW"/>
</dbReference>
<feature type="region of interest" description="Disordered" evidence="4">
    <location>
        <begin position="205"/>
        <end position="708"/>
    </location>
</feature>
<feature type="compositionally biased region" description="Basic and acidic residues" evidence="4">
    <location>
        <begin position="424"/>
        <end position="435"/>
    </location>
</feature>
<keyword evidence="1" id="KW-0479">Metal-binding</keyword>
<evidence type="ECO:0000256" key="3">
    <source>
        <dbReference type="ARBA" id="ARBA00022833"/>
    </source>
</evidence>
<feature type="compositionally biased region" description="Polar residues" evidence="4">
    <location>
        <begin position="235"/>
        <end position="249"/>
    </location>
</feature>
<keyword evidence="7" id="KW-1185">Reference proteome</keyword>
<feature type="compositionally biased region" description="Low complexity" evidence="4">
    <location>
        <begin position="206"/>
        <end position="222"/>
    </location>
</feature>
<gene>
    <name evidence="6" type="ORF">Hypma_009064</name>
</gene>
<evidence type="ECO:0000259" key="5">
    <source>
        <dbReference type="SMART" id="SM00547"/>
    </source>
</evidence>
<feature type="compositionally biased region" description="Low complexity" evidence="4">
    <location>
        <begin position="658"/>
        <end position="677"/>
    </location>
</feature>
<feature type="compositionally biased region" description="Pro residues" evidence="4">
    <location>
        <begin position="379"/>
        <end position="388"/>
    </location>
</feature>
<proteinExistence type="predicted"/>
<accession>A0A369JT23</accession>
<dbReference type="Gene3D" id="4.10.1060.10">
    <property type="entry name" value="Zinc finger, RanBP2-type"/>
    <property type="match status" value="1"/>
</dbReference>
<feature type="compositionally biased region" description="Polar residues" evidence="4">
    <location>
        <begin position="53"/>
        <end position="78"/>
    </location>
</feature>
<dbReference type="STRING" id="39966.A0A369JT23"/>
<dbReference type="Proteomes" id="UP000076154">
    <property type="component" value="Unassembled WGS sequence"/>
</dbReference>
<feature type="compositionally biased region" description="Pro residues" evidence="4">
    <location>
        <begin position="678"/>
        <end position="699"/>
    </location>
</feature>
<evidence type="ECO:0000256" key="1">
    <source>
        <dbReference type="ARBA" id="ARBA00022723"/>
    </source>
</evidence>
<dbReference type="SMART" id="SM00547">
    <property type="entry name" value="ZnF_RBZ"/>
    <property type="match status" value="1"/>
</dbReference>
<feature type="compositionally biased region" description="Low complexity" evidence="4">
    <location>
        <begin position="394"/>
        <end position="411"/>
    </location>
</feature>
<feature type="compositionally biased region" description="Low complexity" evidence="4">
    <location>
        <begin position="329"/>
        <end position="342"/>
    </location>
</feature>
<feature type="region of interest" description="Disordered" evidence="4">
    <location>
        <begin position="1"/>
        <end position="32"/>
    </location>
</feature>
<keyword evidence="3" id="KW-0862">Zinc</keyword>
<reference evidence="6" key="1">
    <citation type="submission" date="2018-04" db="EMBL/GenBank/DDBJ databases">
        <title>Whole genome sequencing of Hypsizygus marmoreus.</title>
        <authorList>
            <person name="Choi I.-G."/>
            <person name="Min B."/>
            <person name="Kim J.-G."/>
            <person name="Kim S."/>
            <person name="Oh Y.-L."/>
            <person name="Kong W.-S."/>
            <person name="Park H."/>
            <person name="Jeong J."/>
            <person name="Song E.-S."/>
        </authorList>
    </citation>
    <scope>NUCLEOTIDE SEQUENCE [LARGE SCALE GENOMIC DNA]</scope>
    <source>
        <strain evidence="6">51987-8</strain>
    </source>
</reference>
<evidence type="ECO:0000313" key="6">
    <source>
        <dbReference type="EMBL" id="RDB23687.1"/>
    </source>
</evidence>
<protein>
    <recommendedName>
        <fullName evidence="5">RanBP2-type domain-containing protein</fullName>
    </recommendedName>
</protein>
<dbReference type="InParanoid" id="A0A369JT23"/>
<evidence type="ECO:0000256" key="2">
    <source>
        <dbReference type="ARBA" id="ARBA00022771"/>
    </source>
</evidence>
<comment type="caution">
    <text evidence="6">The sequence shown here is derived from an EMBL/GenBank/DDBJ whole genome shotgun (WGS) entry which is preliminary data.</text>
</comment>
<dbReference type="InterPro" id="IPR001876">
    <property type="entry name" value="Znf_RanBP2"/>
</dbReference>
<evidence type="ECO:0000256" key="4">
    <source>
        <dbReference type="SAM" id="MobiDB-lite"/>
    </source>
</evidence>
<dbReference type="EMBL" id="LUEZ02000046">
    <property type="protein sequence ID" value="RDB23687.1"/>
    <property type="molecule type" value="Genomic_DNA"/>
</dbReference>
<feature type="region of interest" description="Disordered" evidence="4">
    <location>
        <begin position="53"/>
        <end position="148"/>
    </location>
</feature>
<evidence type="ECO:0000313" key="7">
    <source>
        <dbReference type="Proteomes" id="UP000076154"/>
    </source>
</evidence>
<feature type="compositionally biased region" description="Polar residues" evidence="4">
    <location>
        <begin position="86"/>
        <end position="128"/>
    </location>
</feature>
<dbReference type="AlphaFoldDB" id="A0A369JT23"/>
<name>A0A369JT23_HYPMA</name>